<protein>
    <submittedName>
        <fullName evidence="1">Uncharacterized protein</fullName>
    </submittedName>
</protein>
<evidence type="ECO:0000313" key="1">
    <source>
        <dbReference type="EMBL" id="OBZ65273.1"/>
    </source>
</evidence>
<accession>A0A1C7LKL2</accession>
<reference evidence="1 2" key="1">
    <citation type="submission" date="2016-03" db="EMBL/GenBank/DDBJ databases">
        <title>Whole genome sequencing of Grifola frondosa 9006-11.</title>
        <authorList>
            <person name="Min B."/>
            <person name="Park H."/>
            <person name="Kim J.-G."/>
            <person name="Cho H."/>
            <person name="Oh Y.-L."/>
            <person name="Kong W.-S."/>
            <person name="Choi I.-G."/>
        </authorList>
    </citation>
    <scope>NUCLEOTIDE SEQUENCE [LARGE SCALE GENOMIC DNA]</scope>
    <source>
        <strain evidence="1 2">9006-11</strain>
    </source>
</reference>
<sequence length="75" mass="8507">MHSHRSKEDGVAPGRPVLAARRFFLVKERELAHNTISQVSVCGGSMADYLIRFVAALEPNEAVYWLLLHLQSLRF</sequence>
<gene>
    <name evidence="1" type="ORF">A0H81_14781</name>
</gene>
<comment type="caution">
    <text evidence="1">The sequence shown here is derived from an EMBL/GenBank/DDBJ whole genome shotgun (WGS) entry which is preliminary data.</text>
</comment>
<dbReference type="EMBL" id="LUGG01000047">
    <property type="protein sequence ID" value="OBZ65273.1"/>
    <property type="molecule type" value="Genomic_DNA"/>
</dbReference>
<organism evidence="1 2">
    <name type="scientific">Grifola frondosa</name>
    <name type="common">Maitake</name>
    <name type="synonym">Polyporus frondosus</name>
    <dbReference type="NCBI Taxonomy" id="5627"/>
    <lineage>
        <taxon>Eukaryota</taxon>
        <taxon>Fungi</taxon>
        <taxon>Dikarya</taxon>
        <taxon>Basidiomycota</taxon>
        <taxon>Agaricomycotina</taxon>
        <taxon>Agaricomycetes</taxon>
        <taxon>Polyporales</taxon>
        <taxon>Grifolaceae</taxon>
        <taxon>Grifola</taxon>
    </lineage>
</organism>
<dbReference type="Proteomes" id="UP000092993">
    <property type="component" value="Unassembled WGS sequence"/>
</dbReference>
<proteinExistence type="predicted"/>
<name>A0A1C7LKL2_GRIFR</name>
<evidence type="ECO:0000313" key="2">
    <source>
        <dbReference type="Proteomes" id="UP000092993"/>
    </source>
</evidence>
<dbReference type="AlphaFoldDB" id="A0A1C7LKL2"/>
<keyword evidence="2" id="KW-1185">Reference proteome</keyword>